<evidence type="ECO:0000256" key="1">
    <source>
        <dbReference type="ARBA" id="ARBA00022630"/>
    </source>
</evidence>
<sequence>MSTFQSSPMSTTTPPIVIIGGGLAGLTLSIGLAHNNIPHQISELAPAFAEIGSGIALGPNSVRALEQIDPRINDGFQRCVTYNEGVETDEYNNGTGPVSTEFHDLIKTVTHSSSEKPGRACFHRAKFLDELIKLIPPSIVHFGKTLQSIEPTNDQNLVLHFADGTTVTTAAVIACDGIKSVVRRSYILADTPNARTTRPQSTFEYAYRGMYTKQEFQSITKGQISPNKGTIFCGTDAYIVMYPVEKGQFINMVAVKRMPDAHELRELAASETSGTLDVKHDDVPWIQAVDKNTMMADFAGWGEPIQALISHIKHPERWSLFDHLPAPTYVKGKVAILGDAAHASTPHQGQGAGMAFEDSLVMSGVLGEVLETKRGIPSDSVQGLDAKIEAAFKAYDQVRCPRTQAICRTSREMGDMLSYVLPGVGSDLAKIETNLAQRMNLIGYVDLQGGVQTPADIARKLLA</sequence>
<dbReference type="STRING" id="1182544.W9VI38"/>
<dbReference type="AlphaFoldDB" id="W9VI38"/>
<evidence type="ECO:0000256" key="2">
    <source>
        <dbReference type="ARBA" id="ARBA00022827"/>
    </source>
</evidence>
<dbReference type="InterPro" id="IPR002938">
    <property type="entry name" value="FAD-bd"/>
</dbReference>
<dbReference type="PANTHER" id="PTHR46720:SF3">
    <property type="entry name" value="FAD-BINDING DOMAIN-CONTAINING PROTEIN-RELATED"/>
    <property type="match status" value="1"/>
</dbReference>
<dbReference type="InterPro" id="IPR036188">
    <property type="entry name" value="FAD/NAD-bd_sf"/>
</dbReference>
<dbReference type="RefSeq" id="XP_007760427.1">
    <property type="nucleotide sequence ID" value="XM_007762237.1"/>
</dbReference>
<keyword evidence="3" id="KW-0560">Oxidoreductase</keyword>
<reference evidence="5 6" key="1">
    <citation type="submission" date="2013-03" db="EMBL/GenBank/DDBJ databases">
        <title>The Genome Sequence of Cladophialophora yegresii CBS 114405.</title>
        <authorList>
            <consortium name="The Broad Institute Genomics Platform"/>
            <person name="Cuomo C."/>
            <person name="de Hoog S."/>
            <person name="Gorbushina A."/>
            <person name="Walker B."/>
            <person name="Young S.K."/>
            <person name="Zeng Q."/>
            <person name="Gargeya S."/>
            <person name="Fitzgerald M."/>
            <person name="Haas B."/>
            <person name="Abouelleil A."/>
            <person name="Allen A.W."/>
            <person name="Alvarado L."/>
            <person name="Arachchi H.M."/>
            <person name="Berlin A.M."/>
            <person name="Chapman S.B."/>
            <person name="Gainer-Dewar J."/>
            <person name="Goldberg J."/>
            <person name="Griggs A."/>
            <person name="Gujja S."/>
            <person name="Hansen M."/>
            <person name="Howarth C."/>
            <person name="Imamovic A."/>
            <person name="Ireland A."/>
            <person name="Larimer J."/>
            <person name="McCowan C."/>
            <person name="Murphy C."/>
            <person name="Pearson M."/>
            <person name="Poon T.W."/>
            <person name="Priest M."/>
            <person name="Roberts A."/>
            <person name="Saif S."/>
            <person name="Shea T."/>
            <person name="Sisk P."/>
            <person name="Sykes S."/>
            <person name="Wortman J."/>
            <person name="Nusbaum C."/>
            <person name="Birren B."/>
        </authorList>
    </citation>
    <scope>NUCLEOTIDE SEQUENCE [LARGE SCALE GENOMIC DNA]</scope>
    <source>
        <strain evidence="5 6">CBS 114405</strain>
    </source>
</reference>
<gene>
    <name evidence="5" type="ORF">A1O7_08244</name>
</gene>
<dbReference type="GeneID" id="19182812"/>
<name>W9VI38_9EURO</name>
<dbReference type="HOGENOM" id="CLU_009665_6_3_1"/>
<dbReference type="SUPFAM" id="SSF54373">
    <property type="entry name" value="FAD-linked reductases, C-terminal domain"/>
    <property type="match status" value="1"/>
</dbReference>
<comment type="caution">
    <text evidence="5">The sequence shown here is derived from an EMBL/GenBank/DDBJ whole genome shotgun (WGS) entry which is preliminary data.</text>
</comment>
<keyword evidence="6" id="KW-1185">Reference proteome</keyword>
<dbReference type="GO" id="GO:0071949">
    <property type="term" value="F:FAD binding"/>
    <property type="evidence" value="ECO:0007669"/>
    <property type="project" value="InterPro"/>
</dbReference>
<dbReference type="PRINTS" id="PR00420">
    <property type="entry name" value="RNGMNOXGNASE"/>
</dbReference>
<dbReference type="GO" id="GO:0016491">
    <property type="term" value="F:oxidoreductase activity"/>
    <property type="evidence" value="ECO:0007669"/>
    <property type="project" value="UniProtKB-KW"/>
</dbReference>
<evidence type="ECO:0000313" key="6">
    <source>
        <dbReference type="Proteomes" id="UP000019473"/>
    </source>
</evidence>
<dbReference type="OrthoDB" id="417877at2759"/>
<dbReference type="Gene3D" id="3.50.50.60">
    <property type="entry name" value="FAD/NAD(P)-binding domain"/>
    <property type="match status" value="1"/>
</dbReference>
<protein>
    <recommendedName>
        <fullName evidence="4">FAD-binding domain-containing protein</fullName>
    </recommendedName>
</protein>
<dbReference type="SUPFAM" id="SSF51905">
    <property type="entry name" value="FAD/NAD(P)-binding domain"/>
    <property type="match status" value="1"/>
</dbReference>
<keyword evidence="1" id="KW-0285">Flavoprotein</keyword>
<accession>W9VI38</accession>
<dbReference type="PANTHER" id="PTHR46720">
    <property type="entry name" value="HYDROXYLASE, PUTATIVE (AFU_ORTHOLOGUE AFUA_3G01460)-RELATED"/>
    <property type="match status" value="1"/>
</dbReference>
<dbReference type="eggNOG" id="KOG2614">
    <property type="taxonomic scope" value="Eukaryota"/>
</dbReference>
<keyword evidence="2" id="KW-0274">FAD</keyword>
<dbReference type="EMBL" id="AMGW01000006">
    <property type="protein sequence ID" value="EXJ55317.1"/>
    <property type="molecule type" value="Genomic_DNA"/>
</dbReference>
<feature type="domain" description="FAD-binding" evidence="4">
    <location>
        <begin position="326"/>
        <end position="371"/>
    </location>
</feature>
<dbReference type="Proteomes" id="UP000019473">
    <property type="component" value="Unassembled WGS sequence"/>
</dbReference>
<dbReference type="VEuPathDB" id="FungiDB:A1O7_08244"/>
<dbReference type="GO" id="GO:0044550">
    <property type="term" value="P:secondary metabolite biosynthetic process"/>
    <property type="evidence" value="ECO:0007669"/>
    <property type="project" value="TreeGrafter"/>
</dbReference>
<dbReference type="InterPro" id="IPR051104">
    <property type="entry name" value="FAD_monoxygenase"/>
</dbReference>
<evidence type="ECO:0000313" key="5">
    <source>
        <dbReference type="EMBL" id="EXJ55317.1"/>
    </source>
</evidence>
<organism evidence="5 6">
    <name type="scientific">Cladophialophora yegresii CBS 114405</name>
    <dbReference type="NCBI Taxonomy" id="1182544"/>
    <lineage>
        <taxon>Eukaryota</taxon>
        <taxon>Fungi</taxon>
        <taxon>Dikarya</taxon>
        <taxon>Ascomycota</taxon>
        <taxon>Pezizomycotina</taxon>
        <taxon>Eurotiomycetes</taxon>
        <taxon>Chaetothyriomycetidae</taxon>
        <taxon>Chaetothyriales</taxon>
        <taxon>Herpotrichiellaceae</taxon>
        <taxon>Cladophialophora</taxon>
    </lineage>
</organism>
<proteinExistence type="predicted"/>
<evidence type="ECO:0000256" key="3">
    <source>
        <dbReference type="ARBA" id="ARBA00023002"/>
    </source>
</evidence>
<dbReference type="Pfam" id="PF01494">
    <property type="entry name" value="FAD_binding_3"/>
    <property type="match status" value="1"/>
</dbReference>
<evidence type="ECO:0000259" key="4">
    <source>
        <dbReference type="Pfam" id="PF01494"/>
    </source>
</evidence>